<dbReference type="InterPro" id="IPR024368">
    <property type="entry name" value="Ecl1/2/3"/>
</dbReference>
<dbReference type="AlphaFoldDB" id="A0A0G2GDH5"/>
<name>A0A0G2GDH5_9PEZI</name>
<dbReference type="Proteomes" id="UP000034182">
    <property type="component" value="Unassembled WGS sequence"/>
</dbReference>
<dbReference type="Pfam" id="PF12855">
    <property type="entry name" value="Ecl1"/>
    <property type="match status" value="1"/>
</dbReference>
<accession>A0A0G2GDH5</accession>
<feature type="compositionally biased region" description="Basic residues" evidence="1">
    <location>
        <begin position="1"/>
        <end position="18"/>
    </location>
</feature>
<proteinExistence type="predicted"/>
<protein>
    <recommendedName>
        <fullName evidence="4">Life-span regulatory factor</fullName>
    </recommendedName>
</protein>
<feature type="region of interest" description="Disordered" evidence="1">
    <location>
        <begin position="1"/>
        <end position="54"/>
    </location>
</feature>
<evidence type="ECO:0000313" key="2">
    <source>
        <dbReference type="EMBL" id="KKY15120.1"/>
    </source>
</evidence>
<evidence type="ECO:0000313" key="3">
    <source>
        <dbReference type="Proteomes" id="UP000034182"/>
    </source>
</evidence>
<gene>
    <name evidence="2" type="ORF">UCDDS831_g07846</name>
</gene>
<evidence type="ECO:0008006" key="4">
    <source>
        <dbReference type="Google" id="ProtNLM"/>
    </source>
</evidence>
<evidence type="ECO:0000256" key="1">
    <source>
        <dbReference type="SAM" id="MobiDB-lite"/>
    </source>
</evidence>
<dbReference type="EMBL" id="LAQI01000202">
    <property type="protein sequence ID" value="KKY15120.1"/>
    <property type="molecule type" value="Genomic_DNA"/>
</dbReference>
<reference evidence="2 3" key="1">
    <citation type="submission" date="2015-03" db="EMBL/GenBank/DDBJ databases">
        <authorList>
            <person name="Morales-Cruz A."/>
            <person name="Amrine K.C."/>
            <person name="Cantu D."/>
        </authorList>
    </citation>
    <scope>NUCLEOTIDE SEQUENCE [LARGE SCALE GENOMIC DNA]</scope>
    <source>
        <strain evidence="2">DS831</strain>
    </source>
</reference>
<comment type="caution">
    <text evidence="2">The sequence shown here is derived from an EMBL/GenBank/DDBJ whole genome shotgun (WGS) entry which is preliminary data.</text>
</comment>
<reference evidence="2 3" key="2">
    <citation type="submission" date="2015-05" db="EMBL/GenBank/DDBJ databases">
        <title>Distinctive expansion of gene families associated with plant cell wall degradation and secondary metabolism in the genomes of grapevine trunk pathogens.</title>
        <authorList>
            <person name="Lawrence D.P."/>
            <person name="Travadon R."/>
            <person name="Rolshausen P.E."/>
            <person name="Baumgartner K."/>
        </authorList>
    </citation>
    <scope>NUCLEOTIDE SEQUENCE [LARGE SCALE GENOMIC DNA]</scope>
    <source>
        <strain evidence="2">DS831</strain>
    </source>
</reference>
<organism evidence="2 3">
    <name type="scientific">Diplodia seriata</name>
    <dbReference type="NCBI Taxonomy" id="420778"/>
    <lineage>
        <taxon>Eukaryota</taxon>
        <taxon>Fungi</taxon>
        <taxon>Dikarya</taxon>
        <taxon>Ascomycota</taxon>
        <taxon>Pezizomycotina</taxon>
        <taxon>Dothideomycetes</taxon>
        <taxon>Dothideomycetes incertae sedis</taxon>
        <taxon>Botryosphaeriales</taxon>
        <taxon>Botryosphaeriaceae</taxon>
        <taxon>Diplodia</taxon>
    </lineage>
</organism>
<sequence length="224" mass="24922">MATQHAQHRNPSHSKRASQSHPRVSRPGLLKRHSKSQTKVPQVAQRKDEEPEDDPMAASFLNFCTVCEKQIIVPNNSILYCSESCRKKDNTKTITFEPSPPPTPYSLYSSEDLSPSRAIVPPRSPTAIPSKRLSYGYSDVSDDDLPEWAQEKESEATQVQEVFNLDSSVDNKYSTVVVAHADQLHQRVDPLHARKPASAQTEPSRHGINNATHLFVICVAQAVA</sequence>